<organism evidence="1 2">
    <name type="scientific">Danio rerio</name>
    <name type="common">Zebrafish</name>
    <name type="synonym">Brachydanio rerio</name>
    <dbReference type="NCBI Taxonomy" id="7955"/>
    <lineage>
        <taxon>Eukaryota</taxon>
        <taxon>Metazoa</taxon>
        <taxon>Chordata</taxon>
        <taxon>Craniata</taxon>
        <taxon>Vertebrata</taxon>
        <taxon>Euteleostomi</taxon>
        <taxon>Actinopterygii</taxon>
        <taxon>Neopterygii</taxon>
        <taxon>Teleostei</taxon>
        <taxon>Ostariophysi</taxon>
        <taxon>Cypriniformes</taxon>
        <taxon>Danionidae</taxon>
        <taxon>Danioninae</taxon>
        <taxon>Danio</taxon>
    </lineage>
</organism>
<dbReference type="Proteomes" id="UP000000437">
    <property type="component" value="Chromosome 17"/>
</dbReference>
<gene>
    <name evidence="2" type="primary">LOC141378420</name>
</gene>
<evidence type="ECO:0000313" key="2">
    <source>
        <dbReference type="RefSeq" id="XP_073783874.1"/>
    </source>
</evidence>
<sequence length="153" mass="17280">MAIYPAQRKALLLDSLGETEVKKKKCLEMASAIMKKLPVSHWVCETLPHPHQKDGTSCGVFALKFAEYILIENEIDFCSAPQEVKRLRLEIASTLLDQSDDLSDLCHFCGEAETFDQSENVLWISCDQCGRWFHVACVNNPATEADYKCFSCK</sequence>
<keyword evidence="1" id="KW-1185">Reference proteome</keyword>
<name>A0AC58HPE1_DANRE</name>
<protein>
    <submittedName>
        <fullName evidence="2">Uncharacterized protein isoform X1</fullName>
    </submittedName>
</protein>
<accession>A0AC58HPE1</accession>
<dbReference type="RefSeq" id="XP_073783874.1">
    <property type="nucleotide sequence ID" value="XM_073927773.1"/>
</dbReference>
<proteinExistence type="predicted"/>
<reference evidence="2" key="1">
    <citation type="submission" date="2025-08" db="UniProtKB">
        <authorList>
            <consortium name="RefSeq"/>
        </authorList>
    </citation>
    <scope>IDENTIFICATION</scope>
    <source>
        <strain evidence="2">Tuebingen</strain>
        <tissue evidence="2">Fibroblasts and whole tissue</tissue>
    </source>
</reference>
<evidence type="ECO:0000313" key="1">
    <source>
        <dbReference type="Proteomes" id="UP000000437"/>
    </source>
</evidence>